<dbReference type="InterPro" id="IPR013320">
    <property type="entry name" value="ConA-like_dom_sf"/>
</dbReference>
<dbReference type="PANTHER" id="PTHR24106">
    <property type="entry name" value="NACHT, LRR AND CARD DOMAINS-CONTAINING"/>
    <property type="match status" value="1"/>
</dbReference>
<evidence type="ECO:0000256" key="1">
    <source>
        <dbReference type="ARBA" id="ARBA00022614"/>
    </source>
</evidence>
<dbReference type="PRINTS" id="PR01407">
    <property type="entry name" value="BUTYPHLNCDUF"/>
</dbReference>
<reference evidence="5" key="1">
    <citation type="journal article" date="2004" name="Nature">
        <title>Genome duplication in the teleost fish Tetraodon nigroviridis reveals the early vertebrate proto-karyotype.</title>
        <authorList>
            <person name="Jaillon O."/>
            <person name="Aury J.-M."/>
            <person name="Brunet F."/>
            <person name="Petit J.-L."/>
            <person name="Stange-Thomann N."/>
            <person name="Mauceli E."/>
            <person name="Bouneau L."/>
            <person name="Fischer C."/>
            <person name="Ozouf-Costaz C."/>
            <person name="Bernot A."/>
            <person name="Nicaud S."/>
            <person name="Jaffe D."/>
            <person name="Fisher S."/>
            <person name="Lutfalla G."/>
            <person name="Dossat C."/>
            <person name="Segurens B."/>
            <person name="Dasilva C."/>
            <person name="Salanoubat M."/>
            <person name="Levy M."/>
            <person name="Boudet N."/>
            <person name="Castellano S."/>
            <person name="Anthouard V."/>
            <person name="Jubin C."/>
            <person name="Castelli V."/>
            <person name="Katinka M."/>
            <person name="Vacherie B."/>
            <person name="Biemont C."/>
            <person name="Skalli Z."/>
            <person name="Cattolico L."/>
            <person name="Poulain J."/>
            <person name="De Berardinis V."/>
            <person name="Cruaud C."/>
            <person name="Duprat S."/>
            <person name="Brottier P."/>
            <person name="Coutanceau J.-P."/>
            <person name="Gouzy J."/>
            <person name="Parra G."/>
            <person name="Lardier G."/>
            <person name="Chapple C."/>
            <person name="McKernan K.J."/>
            <person name="McEwan P."/>
            <person name="Bosak S."/>
            <person name="Kellis M."/>
            <person name="Volff J.-N."/>
            <person name="Guigo R."/>
            <person name="Zody M.C."/>
            <person name="Mesirov J."/>
            <person name="Lindblad-Toh K."/>
            <person name="Birren B."/>
            <person name="Nusbaum C."/>
            <person name="Kahn D."/>
            <person name="Robinson-Rechavi M."/>
            <person name="Laudet V."/>
            <person name="Schachter V."/>
            <person name="Quetier F."/>
            <person name="Saurin W."/>
            <person name="Scarpelli C."/>
            <person name="Wincker P."/>
            <person name="Lander E.S."/>
            <person name="Weissenbach J."/>
            <person name="Roest Crollius H."/>
        </authorList>
    </citation>
    <scope>NUCLEOTIDE SEQUENCE [LARGE SCALE GENOMIC DNA]</scope>
</reference>
<dbReference type="InterPro" id="IPR001611">
    <property type="entry name" value="Leu-rich_rpt"/>
</dbReference>
<dbReference type="SMART" id="SM00449">
    <property type="entry name" value="SPRY"/>
    <property type="match status" value="1"/>
</dbReference>
<dbReference type="GeneTree" id="ENSGT00940000162312"/>
<dbReference type="PROSITE" id="PS50188">
    <property type="entry name" value="B302_SPRY"/>
    <property type="match status" value="1"/>
</dbReference>
<dbReference type="AlphaFoldDB" id="H3D903"/>
<dbReference type="InterPro" id="IPR003879">
    <property type="entry name" value="Butyrophylin_SPRY"/>
</dbReference>
<dbReference type="InterPro" id="IPR041267">
    <property type="entry name" value="NLRP_HD2"/>
</dbReference>
<sequence length="457" mass="50749">MALQSRNGHLDLFLRFLLGFSLQSNQAHLQGLLEPAQAASWDSSGAAQDIKRKIQENPSPERCINLFYCLYELKDSSLVEEVQRRLSLGGLSTDKFCNAQWSALVFLLLSSEHEIEVFDLRKYSASEEGLLRLLPVLHISKTAVLSDCDLSGRSCEALVSVLTSKTSSLRVLDLSNNSLMDSGVKTLCSGLGNQHCRLEALSLSGCLVTEEGCAALAHALSCNPHHLKELDLSYNHPGDLGTEQLTAAVEDPRLQLTTLSLEQGGVQRLMPGQRKYACALTLDPNTANKTLALSEANRRATVARGEQPYPEHPQRFSHWTQVLCEEGLTGRCYWEVDWEGWVNIGVAYKKIKRKGRDDDSWVGQNDASWSLMCHNKFSASHKDQRTVIPMQPSVGTSRVAVYLDWPAGTLSFYRVSPDKLVSLHTFHSTFTGPLYPAFGFESEVGSYVFLRLPESQL</sequence>
<dbReference type="InterPro" id="IPR043136">
    <property type="entry name" value="B30.2/SPRY_sf"/>
</dbReference>
<dbReference type="SUPFAM" id="SSF52047">
    <property type="entry name" value="RNI-like"/>
    <property type="match status" value="1"/>
</dbReference>
<dbReference type="Pfam" id="PF17776">
    <property type="entry name" value="NLRC4_HD2"/>
    <property type="match status" value="1"/>
</dbReference>
<dbReference type="Pfam" id="PF13765">
    <property type="entry name" value="PRY"/>
    <property type="match status" value="1"/>
</dbReference>
<dbReference type="Ensembl" id="ENSTNIT00000017209.1">
    <property type="protein sequence ID" value="ENSTNIP00000016994.1"/>
    <property type="gene ID" value="ENSTNIG00000013987.1"/>
</dbReference>
<dbReference type="Proteomes" id="UP000007303">
    <property type="component" value="Unassembled WGS sequence"/>
</dbReference>
<dbReference type="InterPro" id="IPR032675">
    <property type="entry name" value="LRR_dom_sf"/>
</dbReference>
<keyword evidence="1" id="KW-0433">Leucine-rich repeat</keyword>
<dbReference type="InterPro" id="IPR003877">
    <property type="entry name" value="SPRY_dom"/>
</dbReference>
<dbReference type="Gene3D" id="2.60.120.920">
    <property type="match status" value="1"/>
</dbReference>
<feature type="domain" description="B30.2/SPRY" evidence="3">
    <location>
        <begin position="260"/>
        <end position="457"/>
    </location>
</feature>
<evidence type="ECO:0000259" key="3">
    <source>
        <dbReference type="PROSITE" id="PS50188"/>
    </source>
</evidence>
<accession>H3D903</accession>
<dbReference type="Gene3D" id="3.80.10.10">
    <property type="entry name" value="Ribonuclease Inhibitor"/>
    <property type="match status" value="1"/>
</dbReference>
<evidence type="ECO:0000313" key="4">
    <source>
        <dbReference type="Ensembl" id="ENSTNIP00000016994.1"/>
    </source>
</evidence>
<name>H3D903_TETNG</name>
<reference evidence="4" key="2">
    <citation type="submission" date="2025-08" db="UniProtKB">
        <authorList>
            <consortium name="Ensembl"/>
        </authorList>
    </citation>
    <scope>IDENTIFICATION</scope>
</reference>
<dbReference type="InterPro" id="IPR051261">
    <property type="entry name" value="NLR"/>
</dbReference>
<dbReference type="Pfam" id="PF13516">
    <property type="entry name" value="LRR_6"/>
    <property type="match status" value="2"/>
</dbReference>
<dbReference type="OMA" id="AYHNDIT"/>
<dbReference type="HOGENOM" id="CLU_002274_4_5_1"/>
<dbReference type="CDD" id="cd16040">
    <property type="entry name" value="SPRY_PRY_SNTX"/>
    <property type="match status" value="1"/>
</dbReference>
<proteinExistence type="predicted"/>
<dbReference type="Pfam" id="PF00622">
    <property type="entry name" value="SPRY"/>
    <property type="match status" value="1"/>
</dbReference>
<protein>
    <submittedName>
        <fullName evidence="4">Si:dkey-28k24.2</fullName>
    </submittedName>
</protein>
<dbReference type="SMART" id="SM00589">
    <property type="entry name" value="PRY"/>
    <property type="match status" value="1"/>
</dbReference>
<keyword evidence="2" id="KW-0677">Repeat</keyword>
<dbReference type="SUPFAM" id="SSF49899">
    <property type="entry name" value="Concanavalin A-like lectins/glucanases"/>
    <property type="match status" value="1"/>
</dbReference>
<reference evidence="4" key="3">
    <citation type="submission" date="2025-09" db="UniProtKB">
        <authorList>
            <consortium name="Ensembl"/>
        </authorList>
    </citation>
    <scope>IDENTIFICATION</scope>
</reference>
<keyword evidence="5" id="KW-1185">Reference proteome</keyword>
<organism evidence="4 5">
    <name type="scientific">Tetraodon nigroviridis</name>
    <name type="common">Spotted green pufferfish</name>
    <name type="synonym">Chelonodon nigroviridis</name>
    <dbReference type="NCBI Taxonomy" id="99883"/>
    <lineage>
        <taxon>Eukaryota</taxon>
        <taxon>Metazoa</taxon>
        <taxon>Chordata</taxon>
        <taxon>Craniata</taxon>
        <taxon>Vertebrata</taxon>
        <taxon>Euteleostomi</taxon>
        <taxon>Actinopterygii</taxon>
        <taxon>Neopterygii</taxon>
        <taxon>Teleostei</taxon>
        <taxon>Neoteleostei</taxon>
        <taxon>Acanthomorphata</taxon>
        <taxon>Eupercaria</taxon>
        <taxon>Tetraodontiformes</taxon>
        <taxon>Tetradontoidea</taxon>
        <taxon>Tetraodontidae</taxon>
        <taxon>Tetraodon</taxon>
    </lineage>
</organism>
<dbReference type="InParanoid" id="H3D903"/>
<evidence type="ECO:0000313" key="5">
    <source>
        <dbReference type="Proteomes" id="UP000007303"/>
    </source>
</evidence>
<dbReference type="InterPro" id="IPR001870">
    <property type="entry name" value="B30.2/SPRY"/>
</dbReference>
<dbReference type="SMART" id="SM00368">
    <property type="entry name" value="LRR_RI"/>
    <property type="match status" value="3"/>
</dbReference>
<dbReference type="InterPro" id="IPR006574">
    <property type="entry name" value="PRY"/>
</dbReference>
<evidence type="ECO:0000256" key="2">
    <source>
        <dbReference type="ARBA" id="ARBA00022737"/>
    </source>
</evidence>